<dbReference type="InterPro" id="IPR027417">
    <property type="entry name" value="P-loop_NTPase"/>
</dbReference>
<dbReference type="Pfam" id="PF13424">
    <property type="entry name" value="TPR_12"/>
    <property type="match status" value="1"/>
</dbReference>
<dbReference type="SUPFAM" id="SSF52540">
    <property type="entry name" value="P-loop containing nucleoside triphosphate hydrolases"/>
    <property type="match status" value="1"/>
</dbReference>
<feature type="domain" description="Bacterial transcriptional activator" evidence="3">
    <location>
        <begin position="97"/>
        <end position="250"/>
    </location>
</feature>
<evidence type="ECO:0000259" key="3">
    <source>
        <dbReference type="SMART" id="SM01043"/>
    </source>
</evidence>
<dbReference type="EMBL" id="BNJG01000003">
    <property type="protein sequence ID" value="GHO59418.1"/>
    <property type="molecule type" value="Genomic_DNA"/>
</dbReference>
<dbReference type="PANTHER" id="PTHR16305:SF28">
    <property type="entry name" value="GUANYLATE CYCLASE DOMAIN-CONTAINING PROTEIN"/>
    <property type="match status" value="1"/>
</dbReference>
<protein>
    <submittedName>
        <fullName evidence="4">Transcriptional activator</fullName>
    </submittedName>
</protein>
<dbReference type="Pfam" id="PF13191">
    <property type="entry name" value="AAA_16"/>
    <property type="match status" value="1"/>
</dbReference>
<dbReference type="SUPFAM" id="SSF46894">
    <property type="entry name" value="C-terminal effector domain of the bipartite response regulators"/>
    <property type="match status" value="1"/>
</dbReference>
<comment type="caution">
    <text evidence="4">The sequence shown here is derived from an EMBL/GenBank/DDBJ whole genome shotgun (WGS) entry which is preliminary data.</text>
</comment>
<accession>A0ABQ3V3C0</accession>
<dbReference type="Gene3D" id="1.10.10.10">
    <property type="entry name" value="Winged helix-like DNA-binding domain superfamily/Winged helix DNA-binding domain"/>
    <property type="match status" value="1"/>
</dbReference>
<dbReference type="InterPro" id="IPR005158">
    <property type="entry name" value="BTAD"/>
</dbReference>
<dbReference type="SMART" id="SM00028">
    <property type="entry name" value="TPR"/>
    <property type="match status" value="8"/>
</dbReference>
<evidence type="ECO:0000256" key="1">
    <source>
        <dbReference type="ARBA" id="ARBA00022741"/>
    </source>
</evidence>
<sequence length="993" mass="110781">MSRLTLSLFGPPSIELDGSPVTTDTRKAVALLAYLAMTRQTHSRDTLATLLWPEYDQPHARATLRRTLSSLHKALAGAWLQIDRETIGLKQQDGFWLDVEAFRSLLTDYHTHQHQAGELCANCLTGLNRAVTLYRASFMAGFSLSDSAPFDDWQFYQADSLRREFAGALEQLVLAYIARGEIGLAITQARRLLSLDRLHEPAHRYLMQLYAWSGQRSTAIQQYQECVKALDEELGVTPLEATIQLYEAIKENHLSPPPERRQPFSQNAATVSHTLPLERSDEPHPASFDYPLVGRESEWAELLSIYAEMAPSGYIVALEGEAGIGKTRLAEDLVAEAKARGARTVSVRCYEGEVDLAYGPIAAGLRVAINQQQDSHWHDRLASHWLSEATRLLPELAQQRPDVPSPQPLASPGAQSRFFEGLRQVWLALCTDTRLSAPGLLFFDDIHWADAASLEFLGYLIRRFDEKPLFLLLTWRNNQQTISQRFQRSLAEAQQSGKARLLTPARLDQPTVERLVRHIAASGVDLPPHFTSQLYQETEGVPLFLTEYLTALTTGAIKAEDTEWSLPGGVRNLLNSRLEAVGETSRQLLGTAATIGRSFDFDTLCEVSGRSEEETVNGLEELISMGLVKEMGNLPTSYHYPLSNEPTLIYDFCHEKMRSLVYGGITLARRRLLHRRTAETLVARMRGQRELGILAGQIALHYQAANQRALAATYFCQAGEYERSLYRHSEALAHFHTALALGHPTSSELLETIADLYTFLGEYETALKSYRAAKALSATPRAILEQKQGKIYERRGIWQLAEEHFALALHLLQTQAGSEEEQARVCADWSLSAHHHGHIQQAYDLAQQALDLAEQTNDTHALAQAHNMLGILANSQGKMTTAYFHLERSLALAENLQDASIQAAALNNLALAYRASGEIVRAIALTETALALCRSQGDRHREAALHSNLADLLHEAERTDEAMGQLKLAAHIYTEIDGEAGAMQPEIWKLVEW</sequence>
<dbReference type="SMART" id="SM01043">
    <property type="entry name" value="BTAD"/>
    <property type="match status" value="1"/>
</dbReference>
<keyword evidence="1" id="KW-0547">Nucleotide-binding</keyword>
<dbReference type="InterPro" id="IPR041664">
    <property type="entry name" value="AAA_16"/>
</dbReference>
<proteinExistence type="predicted"/>
<keyword evidence="5" id="KW-1185">Reference proteome</keyword>
<gene>
    <name evidence="4" type="ORF">KSB_78930</name>
</gene>
<keyword evidence="2" id="KW-0067">ATP-binding</keyword>
<evidence type="ECO:0000313" key="5">
    <source>
        <dbReference type="Proteomes" id="UP000654345"/>
    </source>
</evidence>
<dbReference type="InterPro" id="IPR019734">
    <property type="entry name" value="TPR_rpt"/>
</dbReference>
<dbReference type="PANTHER" id="PTHR16305">
    <property type="entry name" value="TESTICULAR SOLUBLE ADENYLYL CYCLASE"/>
    <property type="match status" value="1"/>
</dbReference>
<dbReference type="InterPro" id="IPR016032">
    <property type="entry name" value="Sig_transdc_resp-reg_C-effctor"/>
</dbReference>
<dbReference type="Proteomes" id="UP000654345">
    <property type="component" value="Unassembled WGS sequence"/>
</dbReference>
<dbReference type="InterPro" id="IPR011990">
    <property type="entry name" value="TPR-like_helical_dom_sf"/>
</dbReference>
<evidence type="ECO:0000313" key="4">
    <source>
        <dbReference type="EMBL" id="GHO59418.1"/>
    </source>
</evidence>
<dbReference type="RefSeq" id="WP_201375607.1">
    <property type="nucleotide sequence ID" value="NZ_BNJG01000003.1"/>
</dbReference>
<name>A0ABQ3V3C0_9CHLR</name>
<dbReference type="Gene3D" id="1.25.40.10">
    <property type="entry name" value="Tetratricopeptide repeat domain"/>
    <property type="match status" value="3"/>
</dbReference>
<dbReference type="InterPro" id="IPR036388">
    <property type="entry name" value="WH-like_DNA-bd_sf"/>
</dbReference>
<evidence type="ECO:0000256" key="2">
    <source>
        <dbReference type="ARBA" id="ARBA00022840"/>
    </source>
</evidence>
<organism evidence="4 5">
    <name type="scientific">Ktedonobacter robiniae</name>
    <dbReference type="NCBI Taxonomy" id="2778365"/>
    <lineage>
        <taxon>Bacteria</taxon>
        <taxon>Bacillati</taxon>
        <taxon>Chloroflexota</taxon>
        <taxon>Ktedonobacteria</taxon>
        <taxon>Ktedonobacterales</taxon>
        <taxon>Ktedonobacteraceae</taxon>
        <taxon>Ktedonobacter</taxon>
    </lineage>
</organism>
<reference evidence="4 5" key="1">
    <citation type="journal article" date="2021" name="Int. J. Syst. Evol. Microbiol.">
        <title>Reticulibacter mediterranei gen. nov., sp. nov., within the new family Reticulibacteraceae fam. nov., and Ktedonospora formicarum gen. nov., sp. nov., Ktedonobacter robiniae sp. nov., Dictyobacter formicarum sp. nov. and Dictyobacter arantiisoli sp. nov., belonging to the class Ktedonobacteria.</title>
        <authorList>
            <person name="Yabe S."/>
            <person name="Zheng Y."/>
            <person name="Wang C.M."/>
            <person name="Sakai Y."/>
            <person name="Abe K."/>
            <person name="Yokota A."/>
            <person name="Donadio S."/>
            <person name="Cavaletti L."/>
            <person name="Monciardini P."/>
        </authorList>
    </citation>
    <scope>NUCLEOTIDE SEQUENCE [LARGE SCALE GENOMIC DNA]</scope>
    <source>
        <strain evidence="4 5">SOSP1-30</strain>
    </source>
</reference>
<dbReference type="Pfam" id="PF03704">
    <property type="entry name" value="BTAD"/>
    <property type="match status" value="1"/>
</dbReference>
<dbReference type="SUPFAM" id="SSF48452">
    <property type="entry name" value="TPR-like"/>
    <property type="match status" value="3"/>
</dbReference>